<reference evidence="1 2" key="1">
    <citation type="journal article" date="2013" name="Genome Announc.">
        <title>Genome Sequence of the Obligate Gammaproteobacterial Methanotroph Methylomicrobium album Strain BG8.</title>
        <authorList>
            <person name="Kits K.D."/>
            <person name="Kalyuzhnaya M.G."/>
            <person name="Klotz M.G."/>
            <person name="Jetten M.S."/>
            <person name="Op den Camp H.J."/>
            <person name="Vuilleumier S."/>
            <person name="Bringel F."/>
            <person name="Dispirito A.A."/>
            <person name="Murrell J.C."/>
            <person name="Bruce D."/>
            <person name="Cheng J.F."/>
            <person name="Copeland A."/>
            <person name="Goodwin L."/>
            <person name="Hauser L."/>
            <person name="Lajus A."/>
            <person name="Land M.L."/>
            <person name="Lapidus A."/>
            <person name="Lucas S."/>
            <person name="Medigue C."/>
            <person name="Pitluck S."/>
            <person name="Woyke T."/>
            <person name="Zeytun A."/>
            <person name="Stein L.Y."/>
        </authorList>
    </citation>
    <scope>NUCLEOTIDE SEQUENCE [LARGE SCALE GENOMIC DNA]</scope>
    <source>
        <strain evidence="1 2">BG8</strain>
    </source>
</reference>
<accession>H8GLJ1</accession>
<dbReference type="Proteomes" id="UP000005090">
    <property type="component" value="Chromosome"/>
</dbReference>
<protein>
    <submittedName>
        <fullName evidence="1">Uncharacterized protein</fullName>
    </submittedName>
</protein>
<gene>
    <name evidence="1" type="ORF">Metal_1576</name>
</gene>
<evidence type="ECO:0000313" key="1">
    <source>
        <dbReference type="EMBL" id="EIC29356.1"/>
    </source>
</evidence>
<evidence type="ECO:0000313" key="2">
    <source>
        <dbReference type="Proteomes" id="UP000005090"/>
    </source>
</evidence>
<sequence length="369" mass="40904">MYMEGVVGNDGVFHTVNSGFKTRENYLKTKTLLWDGAPSHQPLPPNAVSGQNNAYRQTISQTEFTDKQAELYRQAVAARRQQGDIFEAGASRRMLKSDSNKAPLLEDARVPENFLNGSPADVAQFLKSMQNKPQALRAAEDYLSTQLRNRIYTPSGDLKAKWQQEWLKWQQAHQPVLRQFPELNERITTALKMQNSASKTAGVLDSGGARHFLAEKDPDRSVKSLLQSPNKQQDVSGLLTLARDPAQRQNLAGAIKDHWLSNVTQNGATDILGNPVFNRGQVLKSIKDPANAGLLRGLLDNEGLSRLNTIAKDLERSDYLNYAPRARGSDTNANLGNRAFVGRATDTGLEKIFGRSYGLLKSCSPRVWG</sequence>
<proteinExistence type="predicted"/>
<dbReference type="EMBL" id="CM001475">
    <property type="protein sequence ID" value="EIC29356.1"/>
    <property type="molecule type" value="Genomic_DNA"/>
</dbReference>
<name>H8GLJ1_METAL</name>
<organism evidence="1 2">
    <name type="scientific">Methylomicrobium album BG8</name>
    <dbReference type="NCBI Taxonomy" id="686340"/>
    <lineage>
        <taxon>Bacteria</taxon>
        <taxon>Pseudomonadati</taxon>
        <taxon>Pseudomonadota</taxon>
        <taxon>Gammaproteobacteria</taxon>
        <taxon>Methylococcales</taxon>
        <taxon>Methylococcaceae</taxon>
        <taxon>Methylomicrobium</taxon>
    </lineage>
</organism>
<dbReference type="AlphaFoldDB" id="H8GLJ1"/>
<dbReference type="HOGENOM" id="CLU_749661_0_0_6"/>
<keyword evidence="2" id="KW-1185">Reference proteome</keyword>